<feature type="domain" description="Cyclin C-terminal" evidence="7">
    <location>
        <begin position="180"/>
        <end position="304"/>
    </location>
</feature>
<organism evidence="8 9">
    <name type="scientific">Allacma fusca</name>
    <dbReference type="NCBI Taxonomy" id="39272"/>
    <lineage>
        <taxon>Eukaryota</taxon>
        <taxon>Metazoa</taxon>
        <taxon>Ecdysozoa</taxon>
        <taxon>Arthropoda</taxon>
        <taxon>Hexapoda</taxon>
        <taxon>Collembola</taxon>
        <taxon>Symphypleona</taxon>
        <taxon>Sminthuridae</taxon>
        <taxon>Allacma</taxon>
    </lineage>
</organism>
<evidence type="ECO:0000256" key="4">
    <source>
        <dbReference type="RuleBase" id="RU000383"/>
    </source>
</evidence>
<feature type="domain" description="Cyclin-like" evidence="6">
    <location>
        <begin position="88"/>
        <end position="171"/>
    </location>
</feature>
<dbReference type="PROSITE" id="PS00292">
    <property type="entry name" value="CYCLINS"/>
    <property type="match status" value="1"/>
</dbReference>
<keyword evidence="1" id="KW-0132">Cell division</keyword>
<keyword evidence="3" id="KW-0131">Cell cycle</keyword>
<keyword evidence="9" id="KW-1185">Reference proteome</keyword>
<dbReference type="SMART" id="SM00385">
    <property type="entry name" value="CYCLIN"/>
    <property type="match status" value="1"/>
</dbReference>
<evidence type="ECO:0000256" key="5">
    <source>
        <dbReference type="SAM" id="MobiDB-lite"/>
    </source>
</evidence>
<gene>
    <name evidence="8" type="ORF">AFUS01_LOCUS26835</name>
</gene>
<evidence type="ECO:0000256" key="3">
    <source>
        <dbReference type="ARBA" id="ARBA00023306"/>
    </source>
</evidence>
<dbReference type="CDD" id="cd20516">
    <property type="entry name" value="CYCLIN_CCND_rpt2"/>
    <property type="match status" value="1"/>
</dbReference>
<evidence type="ECO:0000313" key="8">
    <source>
        <dbReference type="EMBL" id="CAG7816206.1"/>
    </source>
</evidence>
<dbReference type="FunFam" id="1.10.472.10:FF:000003">
    <property type="entry name" value="G1/S-specific cyclin-D2"/>
    <property type="match status" value="1"/>
</dbReference>
<proteinExistence type="inferred from homology"/>
<dbReference type="PANTHER" id="PTHR10177">
    <property type="entry name" value="CYCLINS"/>
    <property type="match status" value="1"/>
</dbReference>
<evidence type="ECO:0000313" key="9">
    <source>
        <dbReference type="Proteomes" id="UP000708208"/>
    </source>
</evidence>
<evidence type="ECO:0000259" key="6">
    <source>
        <dbReference type="SMART" id="SM00385"/>
    </source>
</evidence>
<evidence type="ECO:0000256" key="1">
    <source>
        <dbReference type="ARBA" id="ARBA00022618"/>
    </source>
</evidence>
<dbReference type="InterPro" id="IPR039361">
    <property type="entry name" value="Cyclin"/>
</dbReference>
<dbReference type="InterPro" id="IPR048258">
    <property type="entry name" value="Cyclins_cyclin-box"/>
</dbReference>
<sequence length="318" mass="36149">MDLTCDEEMLSESEGGTPMPRRLQNDPAVRPMQFFDDMPPAIIDPSLVQDDRVLENMLKVEERLMPSVVSFKLIQSEITPDMRQSVATWMYEVCEEEGVPESVFLRAINYVDRFLSVHKIERTQFQLLGAACMLISSKWMGSVLSTDRLIFYTANSITLEMLLEWEMMILTQFKWDMFTIVPSDFVEHILYRLPSNLWNVPNVRETAKTYTAFCATDHNFCVHPPSMIAAATIAASIGHHVRPEVLNDALHLLHEITKIETDVLRGCMEKVKMKIPVTKENLNVPGPSDPGHPILVGADKLEELEQAETPTDVGDIHF</sequence>
<dbReference type="InterPro" id="IPR013763">
    <property type="entry name" value="Cyclin-like_dom"/>
</dbReference>
<evidence type="ECO:0000256" key="2">
    <source>
        <dbReference type="ARBA" id="ARBA00023127"/>
    </source>
</evidence>
<dbReference type="InterPro" id="IPR004367">
    <property type="entry name" value="Cyclin_C-dom"/>
</dbReference>
<dbReference type="GO" id="GO:0051301">
    <property type="term" value="P:cell division"/>
    <property type="evidence" value="ECO:0007669"/>
    <property type="project" value="UniProtKB-KW"/>
</dbReference>
<keyword evidence="2 4" id="KW-0195">Cyclin</keyword>
<dbReference type="AlphaFoldDB" id="A0A8J2P604"/>
<comment type="similarity">
    <text evidence="4">Belongs to the cyclin family.</text>
</comment>
<dbReference type="SMART" id="SM01332">
    <property type="entry name" value="Cyclin_C"/>
    <property type="match status" value="1"/>
</dbReference>
<name>A0A8J2P604_9HEXA</name>
<evidence type="ECO:0008006" key="10">
    <source>
        <dbReference type="Google" id="ProtNLM"/>
    </source>
</evidence>
<evidence type="ECO:0000259" key="7">
    <source>
        <dbReference type="SMART" id="SM01332"/>
    </source>
</evidence>
<dbReference type="Pfam" id="PF02984">
    <property type="entry name" value="Cyclin_C"/>
    <property type="match status" value="1"/>
</dbReference>
<dbReference type="InterPro" id="IPR006671">
    <property type="entry name" value="Cyclin_N"/>
</dbReference>
<dbReference type="OrthoDB" id="306099at2759"/>
<dbReference type="Pfam" id="PF00134">
    <property type="entry name" value="Cyclin_N"/>
    <property type="match status" value="1"/>
</dbReference>
<feature type="compositionally biased region" description="Acidic residues" evidence="5">
    <location>
        <begin position="1"/>
        <end position="11"/>
    </location>
</feature>
<accession>A0A8J2P604</accession>
<protein>
    <recommendedName>
        <fullName evidence="10">Cyclin D</fullName>
    </recommendedName>
</protein>
<comment type="caution">
    <text evidence="8">The sequence shown here is derived from an EMBL/GenBank/DDBJ whole genome shotgun (WGS) entry which is preliminary data.</text>
</comment>
<dbReference type="Proteomes" id="UP000708208">
    <property type="component" value="Unassembled WGS sequence"/>
</dbReference>
<reference evidence="8" key="1">
    <citation type="submission" date="2021-06" db="EMBL/GenBank/DDBJ databases">
        <authorList>
            <person name="Hodson N. C."/>
            <person name="Mongue J. A."/>
            <person name="Jaron S. K."/>
        </authorList>
    </citation>
    <scope>NUCLEOTIDE SEQUENCE</scope>
</reference>
<dbReference type="GO" id="GO:0000278">
    <property type="term" value="P:mitotic cell cycle"/>
    <property type="evidence" value="ECO:0007669"/>
    <property type="project" value="UniProtKB-ARBA"/>
</dbReference>
<feature type="region of interest" description="Disordered" evidence="5">
    <location>
        <begin position="1"/>
        <end position="23"/>
    </location>
</feature>
<dbReference type="EMBL" id="CAJVCH010363398">
    <property type="protein sequence ID" value="CAG7816206.1"/>
    <property type="molecule type" value="Genomic_DNA"/>
</dbReference>